<keyword evidence="3" id="KW-0949">S-adenosyl-L-methionine</keyword>
<dbReference type="GO" id="GO:0008757">
    <property type="term" value="F:S-adenosylmethionine-dependent methyltransferase activity"/>
    <property type="evidence" value="ECO:0007669"/>
    <property type="project" value="InterPro"/>
</dbReference>
<dbReference type="Pfam" id="PF08241">
    <property type="entry name" value="Methyltransf_11"/>
    <property type="match status" value="1"/>
</dbReference>
<feature type="domain" description="Methyltransferase type 11" evidence="4">
    <location>
        <begin position="41"/>
        <end position="137"/>
    </location>
</feature>
<evidence type="ECO:0000313" key="6">
    <source>
        <dbReference type="Proteomes" id="UP000472335"/>
    </source>
</evidence>
<evidence type="ECO:0000256" key="2">
    <source>
        <dbReference type="ARBA" id="ARBA00022679"/>
    </source>
</evidence>
<keyword evidence="1 5" id="KW-0489">Methyltransferase</keyword>
<dbReference type="Proteomes" id="UP000472335">
    <property type="component" value="Unassembled WGS sequence"/>
</dbReference>
<evidence type="ECO:0000313" key="5">
    <source>
        <dbReference type="EMBL" id="NGO11480.1"/>
    </source>
</evidence>
<sequence>MPELDSQTAYWDKAAATGTKRFAHPLHMPWLNNVSRDAAILDYGCGYGRIMNDLAQQGFNNLSGVDASPGMIARARQLHPTMQFAVLDEPPTLACADASVDVILLFAVLTCIPDDRAQRRLISELSRVLKPGGLLYVSDLLLQDDQRNCDRYAEFAERYGTYGVFRTDDGAVCRHHPREWFTALLAGFDSIDTRRITVATMNGHEAEGIQILTRS</sequence>
<protein>
    <submittedName>
        <fullName evidence="5">Class I SAM-dependent methyltransferase</fullName>
    </submittedName>
</protein>
<reference evidence="5 6" key="1">
    <citation type="submission" date="2020-02" db="EMBL/GenBank/DDBJ databases">
        <title>Whole-genome analyses of novel actinobacteria.</title>
        <authorList>
            <person name="Sahin N."/>
            <person name="Gencbay T."/>
        </authorList>
    </citation>
    <scope>NUCLEOTIDE SEQUENCE [LARGE SCALE GENOMIC DNA]</scope>
    <source>
        <strain evidence="5 6">HC44</strain>
    </source>
</reference>
<dbReference type="PANTHER" id="PTHR43464:SF19">
    <property type="entry name" value="UBIQUINONE BIOSYNTHESIS O-METHYLTRANSFERASE, MITOCHONDRIAL"/>
    <property type="match status" value="1"/>
</dbReference>
<keyword evidence="2 5" id="KW-0808">Transferase</keyword>
<proteinExistence type="predicted"/>
<dbReference type="InterPro" id="IPR029063">
    <property type="entry name" value="SAM-dependent_MTases_sf"/>
</dbReference>
<dbReference type="PANTHER" id="PTHR43464">
    <property type="entry name" value="METHYLTRANSFERASE"/>
    <property type="match status" value="1"/>
</dbReference>
<evidence type="ECO:0000256" key="3">
    <source>
        <dbReference type="ARBA" id="ARBA00022691"/>
    </source>
</evidence>
<accession>A0A6G4VCC1</accession>
<evidence type="ECO:0000259" key="4">
    <source>
        <dbReference type="Pfam" id="PF08241"/>
    </source>
</evidence>
<dbReference type="AlphaFoldDB" id="A0A6G4VCC1"/>
<name>A0A6G4VCC1_9ACTN</name>
<keyword evidence="6" id="KW-1185">Reference proteome</keyword>
<dbReference type="SUPFAM" id="SSF53335">
    <property type="entry name" value="S-adenosyl-L-methionine-dependent methyltransferases"/>
    <property type="match status" value="1"/>
</dbReference>
<dbReference type="Gene3D" id="3.40.50.150">
    <property type="entry name" value="Vaccinia Virus protein VP39"/>
    <property type="match status" value="1"/>
</dbReference>
<dbReference type="EMBL" id="JAAKZY010000105">
    <property type="protein sequence ID" value="NGO11480.1"/>
    <property type="molecule type" value="Genomic_DNA"/>
</dbReference>
<organism evidence="5 6">
    <name type="scientific">Streptomyces scabichelini</name>
    <dbReference type="NCBI Taxonomy" id="2711217"/>
    <lineage>
        <taxon>Bacteria</taxon>
        <taxon>Bacillati</taxon>
        <taxon>Actinomycetota</taxon>
        <taxon>Actinomycetes</taxon>
        <taxon>Kitasatosporales</taxon>
        <taxon>Streptomycetaceae</taxon>
        <taxon>Streptomyces</taxon>
    </lineage>
</organism>
<dbReference type="GO" id="GO:0032259">
    <property type="term" value="P:methylation"/>
    <property type="evidence" value="ECO:0007669"/>
    <property type="project" value="UniProtKB-KW"/>
</dbReference>
<dbReference type="CDD" id="cd02440">
    <property type="entry name" value="AdoMet_MTases"/>
    <property type="match status" value="1"/>
</dbReference>
<gene>
    <name evidence="5" type="ORF">G5C60_28735</name>
</gene>
<comment type="caution">
    <text evidence="5">The sequence shown here is derived from an EMBL/GenBank/DDBJ whole genome shotgun (WGS) entry which is preliminary data.</text>
</comment>
<dbReference type="InterPro" id="IPR013216">
    <property type="entry name" value="Methyltransf_11"/>
</dbReference>
<evidence type="ECO:0000256" key="1">
    <source>
        <dbReference type="ARBA" id="ARBA00022603"/>
    </source>
</evidence>